<dbReference type="GO" id="GO:0097422">
    <property type="term" value="C:tubular endosome"/>
    <property type="evidence" value="ECO:0007669"/>
    <property type="project" value="TreeGrafter"/>
</dbReference>
<evidence type="ECO:0000313" key="3">
    <source>
        <dbReference type="Proteomes" id="UP000327044"/>
    </source>
</evidence>
<dbReference type="InterPro" id="IPR037191">
    <property type="entry name" value="VPS9_dom_sf"/>
</dbReference>
<gene>
    <name evidence="2" type="ORF">PPYR_05018</name>
</gene>
<reference evidence="2 3" key="1">
    <citation type="journal article" date="2018" name="Elife">
        <title>Firefly genomes illuminate parallel origins of bioluminescence in beetles.</title>
        <authorList>
            <person name="Fallon T.R."/>
            <person name="Lower S.E."/>
            <person name="Chang C.H."/>
            <person name="Bessho-Uehara M."/>
            <person name="Martin G.J."/>
            <person name="Bewick A.J."/>
            <person name="Behringer M."/>
            <person name="Debat H.J."/>
            <person name="Wong I."/>
            <person name="Day J.C."/>
            <person name="Suvorov A."/>
            <person name="Silva C.J."/>
            <person name="Stanger-Hall K.F."/>
            <person name="Hall D.W."/>
            <person name="Schmitz R.J."/>
            <person name="Nelson D.R."/>
            <person name="Lewis S.M."/>
            <person name="Shigenobu S."/>
            <person name="Bybee S.M."/>
            <person name="Larracuente A.M."/>
            <person name="Oba Y."/>
            <person name="Weng J.K."/>
        </authorList>
    </citation>
    <scope>NUCLEOTIDE SEQUENCE [LARGE SCALE GENOMIC DNA]</scope>
    <source>
        <strain evidence="2">1611_PpyrPB1</strain>
        <tissue evidence="2">Whole body</tissue>
    </source>
</reference>
<dbReference type="GO" id="GO:0005085">
    <property type="term" value="F:guanyl-nucleotide exchange factor activity"/>
    <property type="evidence" value="ECO:0007669"/>
    <property type="project" value="TreeGrafter"/>
</dbReference>
<dbReference type="Proteomes" id="UP000327044">
    <property type="component" value="Unassembled WGS sequence"/>
</dbReference>
<dbReference type="GO" id="GO:0000149">
    <property type="term" value="F:SNARE binding"/>
    <property type="evidence" value="ECO:0007669"/>
    <property type="project" value="TreeGrafter"/>
</dbReference>
<dbReference type="GO" id="GO:0045022">
    <property type="term" value="P:early endosome to late endosome transport"/>
    <property type="evidence" value="ECO:0007669"/>
    <property type="project" value="TreeGrafter"/>
</dbReference>
<dbReference type="InterPro" id="IPR051248">
    <property type="entry name" value="UPF0507/Ank_repeat_27"/>
</dbReference>
<dbReference type="PANTHER" id="PTHR24170">
    <property type="entry name" value="ANKYRIN REPEAT DOMAIN-CONTAINING PROTEIN 27"/>
    <property type="match status" value="1"/>
</dbReference>
<dbReference type="AlphaFoldDB" id="A0A5N4AZQ6"/>
<protein>
    <recommendedName>
        <fullName evidence="1">VPS9 domain-containing protein</fullName>
    </recommendedName>
</protein>
<dbReference type="GO" id="GO:0030133">
    <property type="term" value="C:transport vesicle"/>
    <property type="evidence" value="ECO:0007669"/>
    <property type="project" value="TreeGrafter"/>
</dbReference>
<dbReference type="PROSITE" id="PS51205">
    <property type="entry name" value="VPS9"/>
    <property type="match status" value="1"/>
</dbReference>
<evidence type="ECO:0000313" key="2">
    <source>
        <dbReference type="EMBL" id="KAB0802832.1"/>
    </source>
</evidence>
<accession>A0A5N4AZQ6</accession>
<dbReference type="GO" id="GO:0005886">
    <property type="term" value="C:plasma membrane"/>
    <property type="evidence" value="ECO:0007669"/>
    <property type="project" value="TreeGrafter"/>
</dbReference>
<dbReference type="GO" id="GO:0005770">
    <property type="term" value="C:late endosome"/>
    <property type="evidence" value="ECO:0007669"/>
    <property type="project" value="TreeGrafter"/>
</dbReference>
<dbReference type="GO" id="GO:0005769">
    <property type="term" value="C:early endosome"/>
    <property type="evidence" value="ECO:0007669"/>
    <property type="project" value="TreeGrafter"/>
</dbReference>
<proteinExistence type="predicted"/>
<sequence length="298" mass="34469">MTVTDKNLAFDVLKAQEDDHDYLTIIKIFVFKFFNSQRDALEVESSIASLIAQLHCLCSEWKTKVSVDCVVFNYLHDLVMPQIYQRFKTEDQFYFNKASELKNVTSEQLGAPVEWTISLSAAVVELANLDSYKSPLEKMWCLCTTYDLIFAELKMALINVISRHPDTDSNIPVVNNEDIIPILITVILQSKLVHLHSNFYYLDRFMGSLSENELFRHTVMVFREAVNRMRELSTQSLRPATVSLCREMDLVKLIQITDEMNIKLRVKEREITPYEAQLIEVTDLIVMSTNQNQILPNV</sequence>
<name>A0A5N4AZQ6_PHOPY</name>
<organism evidence="2 3">
    <name type="scientific">Photinus pyralis</name>
    <name type="common">Common eastern firefly</name>
    <name type="synonym">Lampyris pyralis</name>
    <dbReference type="NCBI Taxonomy" id="7054"/>
    <lineage>
        <taxon>Eukaryota</taxon>
        <taxon>Metazoa</taxon>
        <taxon>Ecdysozoa</taxon>
        <taxon>Arthropoda</taxon>
        <taxon>Hexapoda</taxon>
        <taxon>Insecta</taxon>
        <taxon>Pterygota</taxon>
        <taxon>Neoptera</taxon>
        <taxon>Endopterygota</taxon>
        <taxon>Coleoptera</taxon>
        <taxon>Polyphaga</taxon>
        <taxon>Elateriformia</taxon>
        <taxon>Elateroidea</taxon>
        <taxon>Lampyridae</taxon>
        <taxon>Lampyrinae</taxon>
        <taxon>Photinus</taxon>
    </lineage>
</organism>
<dbReference type="EMBL" id="VVIM01000002">
    <property type="protein sequence ID" value="KAB0802832.1"/>
    <property type="molecule type" value="Genomic_DNA"/>
</dbReference>
<dbReference type="InParanoid" id="A0A5N4AZQ6"/>
<dbReference type="PANTHER" id="PTHR24170:SF1">
    <property type="entry name" value="DOMAIN PROTEIN, PUTATIVE (AFU_ORTHOLOGUE AFUA_1G09870)-RELATED"/>
    <property type="match status" value="1"/>
</dbReference>
<dbReference type="InterPro" id="IPR003123">
    <property type="entry name" value="VPS9"/>
</dbReference>
<dbReference type="Gene3D" id="1.20.1050.80">
    <property type="entry name" value="VPS9 domain"/>
    <property type="match status" value="1"/>
</dbReference>
<comment type="caution">
    <text evidence="2">The sequence shown here is derived from an EMBL/GenBank/DDBJ whole genome shotgun (WGS) entry which is preliminary data.</text>
</comment>
<dbReference type="Pfam" id="PF02204">
    <property type="entry name" value="VPS9"/>
    <property type="match status" value="1"/>
</dbReference>
<evidence type="ECO:0000259" key="1">
    <source>
        <dbReference type="PROSITE" id="PS51205"/>
    </source>
</evidence>
<keyword evidence="3" id="KW-1185">Reference proteome</keyword>
<feature type="domain" description="VPS9" evidence="1">
    <location>
        <begin position="88"/>
        <end position="238"/>
    </location>
</feature>
<dbReference type="SUPFAM" id="SSF109993">
    <property type="entry name" value="VPS9 domain"/>
    <property type="match status" value="1"/>
</dbReference>